<dbReference type="HOGENOM" id="CLU_153544_0_0_10"/>
<dbReference type="GO" id="GO:0008836">
    <property type="term" value="F:diaminopimelate decarboxylase activity"/>
    <property type="evidence" value="ECO:0007669"/>
    <property type="project" value="TreeGrafter"/>
</dbReference>
<dbReference type="AlphaFoldDB" id="A9EDL8"/>
<evidence type="ECO:0000313" key="5">
    <source>
        <dbReference type="Proteomes" id="UP000002945"/>
    </source>
</evidence>
<organism evidence="4 5">
    <name type="scientific">Kordia algicida OT-1</name>
    <dbReference type="NCBI Taxonomy" id="391587"/>
    <lineage>
        <taxon>Bacteria</taxon>
        <taxon>Pseudomonadati</taxon>
        <taxon>Bacteroidota</taxon>
        <taxon>Flavobacteriia</taxon>
        <taxon>Flavobacteriales</taxon>
        <taxon>Flavobacteriaceae</taxon>
        <taxon>Kordia</taxon>
    </lineage>
</organism>
<dbReference type="Gene3D" id="3.20.20.10">
    <property type="entry name" value="Alanine racemase"/>
    <property type="match status" value="1"/>
</dbReference>
<dbReference type="SUPFAM" id="SSF51419">
    <property type="entry name" value="PLP-binding barrel"/>
    <property type="match status" value="1"/>
</dbReference>
<dbReference type="PANTHER" id="PTHR43727">
    <property type="entry name" value="DIAMINOPIMELATE DECARBOXYLASE"/>
    <property type="match status" value="1"/>
</dbReference>
<comment type="cofactor">
    <cofactor evidence="1">
        <name>pyridoxal 5'-phosphate</name>
        <dbReference type="ChEBI" id="CHEBI:597326"/>
    </cofactor>
</comment>
<dbReference type="InterPro" id="IPR022653">
    <property type="entry name" value="De-COase2_pyr-phos_BS"/>
</dbReference>
<dbReference type="InterPro" id="IPR009006">
    <property type="entry name" value="Ala_racemase/Decarboxylase_C"/>
</dbReference>
<gene>
    <name evidence="4" type="ORF">KAOT1_00870</name>
</gene>
<evidence type="ECO:0000259" key="3">
    <source>
        <dbReference type="Pfam" id="PF02784"/>
    </source>
</evidence>
<evidence type="ECO:0000313" key="4">
    <source>
        <dbReference type="EMBL" id="EDP94198.1"/>
    </source>
</evidence>
<proteinExistence type="predicted"/>
<dbReference type="GO" id="GO:0009089">
    <property type="term" value="P:lysine biosynthetic process via diaminopimelate"/>
    <property type="evidence" value="ECO:0007669"/>
    <property type="project" value="TreeGrafter"/>
</dbReference>
<dbReference type="PROSITE" id="PS00878">
    <property type="entry name" value="ODR_DC_2_1"/>
    <property type="match status" value="1"/>
</dbReference>
<dbReference type="STRING" id="391587.KAOT1_00870"/>
<keyword evidence="2" id="KW-0663">Pyridoxal phosphate</keyword>
<dbReference type="eggNOG" id="COG0019">
    <property type="taxonomic scope" value="Bacteria"/>
</dbReference>
<protein>
    <submittedName>
        <fullName evidence="4">Diaminopimelate decarboxylase</fullName>
    </submittedName>
</protein>
<dbReference type="EMBL" id="ABIB01000024">
    <property type="protein sequence ID" value="EDP94198.1"/>
    <property type="molecule type" value="Genomic_DNA"/>
</dbReference>
<name>A9EDL8_9FLAO</name>
<feature type="non-terminal residue" evidence="4">
    <location>
        <position position="140"/>
    </location>
</feature>
<comment type="caution">
    <text evidence="4">The sequence shown here is derived from an EMBL/GenBank/DDBJ whole genome shotgun (WGS) entry which is preliminary data.</text>
</comment>
<dbReference type="Pfam" id="PF02784">
    <property type="entry name" value="Orn_Arg_deC_N"/>
    <property type="match status" value="1"/>
</dbReference>
<evidence type="ECO:0000256" key="1">
    <source>
        <dbReference type="ARBA" id="ARBA00001933"/>
    </source>
</evidence>
<feature type="domain" description="Orn/DAP/Arg decarboxylase 2 N-terminal" evidence="3">
    <location>
        <begin position="24"/>
        <end position="138"/>
    </location>
</feature>
<keyword evidence="5" id="KW-1185">Reference proteome</keyword>
<dbReference type="InterPro" id="IPR022644">
    <property type="entry name" value="De-COase2_N"/>
</dbReference>
<accession>A9EDL8</accession>
<reference evidence="4 5" key="1">
    <citation type="journal article" date="2011" name="J. Bacteriol.">
        <title>Genome sequence of the algicidal bacterium Kordia algicida OT-1.</title>
        <authorList>
            <person name="Lee H.S."/>
            <person name="Kang S.G."/>
            <person name="Kwon K.K."/>
            <person name="Lee J.H."/>
            <person name="Kim S.J."/>
        </authorList>
    </citation>
    <scope>NUCLEOTIDE SEQUENCE [LARGE SCALE GENOMIC DNA]</scope>
    <source>
        <strain evidence="4 5">OT-1</strain>
    </source>
</reference>
<dbReference type="PANTHER" id="PTHR43727:SF2">
    <property type="entry name" value="GROUP IV DECARBOXYLASE"/>
    <property type="match status" value="1"/>
</dbReference>
<dbReference type="Gene3D" id="2.40.37.10">
    <property type="entry name" value="Lyase, Ornithine Decarboxylase, Chain A, domain 1"/>
    <property type="match status" value="1"/>
</dbReference>
<dbReference type="Proteomes" id="UP000002945">
    <property type="component" value="Unassembled WGS sequence"/>
</dbReference>
<evidence type="ECO:0000256" key="2">
    <source>
        <dbReference type="ARBA" id="ARBA00022898"/>
    </source>
</evidence>
<dbReference type="InterPro" id="IPR029066">
    <property type="entry name" value="PLP-binding_barrel"/>
</dbReference>
<sequence>MKESDLLHIAETFGSPTYVYDASKITSQYERLTKAFAAVPKLKLHYAVKALSNLSILKLMKSLGAGLDTVSIQEVQLGLAAGFDASEIMYTPNGVSLQEIEQAAQLGVKINIDNLSILEQFGSKHPTIPVCIRINPHVMA</sequence>